<organism evidence="1 2">
    <name type="scientific">Iningainema tapete BLCC-T55</name>
    <dbReference type="NCBI Taxonomy" id="2748662"/>
    <lineage>
        <taxon>Bacteria</taxon>
        <taxon>Bacillati</taxon>
        <taxon>Cyanobacteriota</taxon>
        <taxon>Cyanophyceae</taxon>
        <taxon>Nostocales</taxon>
        <taxon>Scytonemataceae</taxon>
        <taxon>Iningainema tapete</taxon>
    </lineage>
</organism>
<name>A0A8J7CDN0_9CYAN</name>
<dbReference type="Proteomes" id="UP000629098">
    <property type="component" value="Unassembled WGS sequence"/>
</dbReference>
<gene>
    <name evidence="1" type="ORF">ICL16_12920</name>
</gene>
<dbReference type="RefSeq" id="WP_190828141.1">
    <property type="nucleotide sequence ID" value="NZ_CAWPPI010000048.1"/>
</dbReference>
<proteinExistence type="predicted"/>
<evidence type="ECO:0000313" key="1">
    <source>
        <dbReference type="EMBL" id="MBD2772950.1"/>
    </source>
</evidence>
<keyword evidence="2" id="KW-1185">Reference proteome</keyword>
<protein>
    <submittedName>
        <fullName evidence="1">Uncharacterized protein</fullName>
    </submittedName>
</protein>
<accession>A0A8J7CDN0</accession>
<dbReference type="EMBL" id="JACXAE010000048">
    <property type="protein sequence ID" value="MBD2772950.1"/>
    <property type="molecule type" value="Genomic_DNA"/>
</dbReference>
<reference evidence="1" key="1">
    <citation type="submission" date="2020-09" db="EMBL/GenBank/DDBJ databases">
        <title>Iningainema tapete sp. nov. (Scytonemataceae, Cyanobacteria) from greenhouses in central Florida (USA) produces two types of nodularin with biosynthetic potential for microcystin-LR and anabaenopeptins.</title>
        <authorList>
            <person name="Berthold D.E."/>
            <person name="Lefler F.W."/>
            <person name="Huang I.-S."/>
            <person name="Abdulla H."/>
            <person name="Zimba P.V."/>
            <person name="Laughinghouse H.D. IV."/>
        </authorList>
    </citation>
    <scope>NUCLEOTIDE SEQUENCE</scope>
    <source>
        <strain evidence="1">BLCCT55</strain>
    </source>
</reference>
<sequence length="52" mass="6123">MAFLPFYSKVAKIPTKIKVKLTCAQLVGDRREVDFDYVRARTLKNLALYRFQ</sequence>
<dbReference type="AlphaFoldDB" id="A0A8J7CDN0"/>
<evidence type="ECO:0000313" key="2">
    <source>
        <dbReference type="Proteomes" id="UP000629098"/>
    </source>
</evidence>
<comment type="caution">
    <text evidence="1">The sequence shown here is derived from an EMBL/GenBank/DDBJ whole genome shotgun (WGS) entry which is preliminary data.</text>
</comment>